<comment type="caution">
    <text evidence="2">The sequence shown here is derived from an EMBL/GenBank/DDBJ whole genome shotgun (WGS) entry which is preliminary data.</text>
</comment>
<sequence length="353" mass="39594">MNLRELSIATFNLYNLNEPGLPMYSDAAGWTLEQYRLKLEWVARQLRILKPDVCGFQELWHRDSLANGLARADMTDAYDVLVPPDATGTKIVCAAIVRKGLLAGEPDWIETFPEKFVLRSSGDDPQTPDINVSIRGFSRPVLHFTIKPRKADPAIHVYVCHFKSKAPTQVFREPWFNADKPTYGKHATGLGAALSTIRRTAEAGALRFLLTEQMKGNDTPVIVLGDINDGQLSNTANVLTGQPRYLVGDSVGGGDTALYTAQTLQEYRDTRDVYYTHVHQDMRESLDHILVSQEFYDNSRKRVWLFGGLVINNDHLNFEDHKADGTNDHGIIRATFKYKPMKKEAEEIAGDAG</sequence>
<dbReference type="Gene3D" id="3.60.10.10">
    <property type="entry name" value="Endonuclease/exonuclease/phosphatase"/>
    <property type="match status" value="1"/>
</dbReference>
<proteinExistence type="predicted"/>
<keyword evidence="2" id="KW-0378">Hydrolase</keyword>
<feature type="domain" description="Endonuclease/exonuclease/phosphatase" evidence="1">
    <location>
        <begin position="10"/>
        <end position="308"/>
    </location>
</feature>
<dbReference type="Proteomes" id="UP001595974">
    <property type="component" value="Unassembled WGS sequence"/>
</dbReference>
<keyword evidence="3" id="KW-1185">Reference proteome</keyword>
<dbReference type="InterPro" id="IPR005135">
    <property type="entry name" value="Endo/exonuclease/phosphatase"/>
</dbReference>
<evidence type="ECO:0000313" key="2">
    <source>
        <dbReference type="EMBL" id="MFC5768655.1"/>
    </source>
</evidence>
<reference evidence="3" key="1">
    <citation type="journal article" date="2019" name="Int. J. Syst. Evol. Microbiol.">
        <title>The Global Catalogue of Microorganisms (GCM) 10K type strain sequencing project: providing services to taxonomists for standard genome sequencing and annotation.</title>
        <authorList>
            <consortium name="The Broad Institute Genomics Platform"/>
            <consortium name="The Broad Institute Genome Sequencing Center for Infectious Disease"/>
            <person name="Wu L."/>
            <person name="Ma J."/>
        </authorList>
    </citation>
    <scope>NUCLEOTIDE SEQUENCE [LARGE SCALE GENOMIC DNA]</scope>
    <source>
        <strain evidence="3">SHR3</strain>
    </source>
</reference>
<dbReference type="InterPro" id="IPR036691">
    <property type="entry name" value="Endo/exonu/phosph_ase_sf"/>
</dbReference>
<dbReference type="Pfam" id="PF03372">
    <property type="entry name" value="Exo_endo_phos"/>
    <property type="match status" value="1"/>
</dbReference>
<accession>A0ABW1ANB6</accession>
<dbReference type="GO" id="GO:0004519">
    <property type="term" value="F:endonuclease activity"/>
    <property type="evidence" value="ECO:0007669"/>
    <property type="project" value="UniProtKB-KW"/>
</dbReference>
<dbReference type="EMBL" id="JBHSOG010000014">
    <property type="protein sequence ID" value="MFC5768655.1"/>
    <property type="molecule type" value="Genomic_DNA"/>
</dbReference>
<keyword evidence="2" id="KW-0255">Endonuclease</keyword>
<dbReference type="RefSeq" id="WP_096448448.1">
    <property type="nucleotide sequence ID" value="NZ_JBHSOG010000014.1"/>
</dbReference>
<protein>
    <submittedName>
        <fullName evidence="2">Endonuclease/exonuclease/phosphatase family protein</fullName>
    </submittedName>
</protein>
<keyword evidence="2" id="KW-0540">Nuclease</keyword>
<gene>
    <name evidence="2" type="ORF">ACFPTN_04665</name>
</gene>
<dbReference type="PANTHER" id="PTHR42834:SF1">
    <property type="entry name" value="ENDONUCLEASE_EXONUCLEASE_PHOSPHATASE FAMILY PROTEIN (AFU_ORTHOLOGUE AFUA_3G09210)"/>
    <property type="match status" value="1"/>
</dbReference>
<organism evidence="2 3">
    <name type="scientific">Thauera sinica</name>
    <dbReference type="NCBI Taxonomy" id="2665146"/>
    <lineage>
        <taxon>Bacteria</taxon>
        <taxon>Pseudomonadati</taxon>
        <taxon>Pseudomonadota</taxon>
        <taxon>Betaproteobacteria</taxon>
        <taxon>Rhodocyclales</taxon>
        <taxon>Zoogloeaceae</taxon>
        <taxon>Thauera</taxon>
    </lineage>
</organism>
<evidence type="ECO:0000259" key="1">
    <source>
        <dbReference type="Pfam" id="PF03372"/>
    </source>
</evidence>
<evidence type="ECO:0000313" key="3">
    <source>
        <dbReference type="Proteomes" id="UP001595974"/>
    </source>
</evidence>
<name>A0ABW1ANB6_9RHOO</name>
<dbReference type="PANTHER" id="PTHR42834">
    <property type="entry name" value="ENDONUCLEASE/EXONUCLEASE/PHOSPHATASE FAMILY PROTEIN (AFU_ORTHOLOGUE AFUA_3G09210)"/>
    <property type="match status" value="1"/>
</dbReference>
<dbReference type="SUPFAM" id="SSF56219">
    <property type="entry name" value="DNase I-like"/>
    <property type="match status" value="1"/>
</dbReference>